<evidence type="ECO:0000313" key="3">
    <source>
        <dbReference type="EMBL" id="VCU71847.1"/>
    </source>
</evidence>
<name>A0A3P4B6D2_9BURK</name>
<sequence length="509" mass="52792">MASVSKIALCVAAAFATVAGMPISALAQATAVSTRSSSVAQTAELEQLVAPIALYPDALLSQVLMASTYPLEVVEAARWQKSHPDLQGAALEAALQGEDWDPSIKSLVAFPNVLDMMNDRLSWTSRLGDVFLVQQTELMDQVQVLRARAQAAGNLSSGAEQTVTVVPSRPSTVIRIEPTRPEYVYVPVYNPLAVYGPWLYPAYVPFYWYPSGYYGAGLVFSFGAGLVIGHALWGGYDWHSHRVNVVNVYNYNRFNGTRFSRVDWAHDPYHRRNVGYGMPAGPGRPFHADTGGRFAAREAFRPQADAWRRDLPRVDRATLRDRGGPGFGDRSFAGSPPARGGDRGASPGAWAGAGQGNDRPDRGGPGAGGSAPGGSRPGNAIGTGGRPDGGQPGSVRGADTPRWSGAGTPGMRGSERSPGTPSPGAGNWNGGRGSAPSGNFGGTRAESGAGRNWSGGMPQAQGGREFGGRMEGSRGGFRAGGGGGGSRGGSVGMAGGGGGGGGHHGGRVN</sequence>
<feature type="compositionally biased region" description="Gly residues" evidence="1">
    <location>
        <begin position="363"/>
        <end position="392"/>
    </location>
</feature>
<feature type="chain" id="PRO_5018197399" description="DUF3300 domain-containing protein" evidence="2">
    <location>
        <begin position="28"/>
        <end position="509"/>
    </location>
</feature>
<feature type="signal peptide" evidence="2">
    <location>
        <begin position="1"/>
        <end position="27"/>
    </location>
</feature>
<protein>
    <recommendedName>
        <fullName evidence="5">DUF3300 domain-containing protein</fullName>
    </recommendedName>
</protein>
<dbReference type="InterPro" id="IPR021728">
    <property type="entry name" value="DUF3300"/>
</dbReference>
<accession>A0A3P4B6D2</accession>
<evidence type="ECO:0000313" key="4">
    <source>
        <dbReference type="Proteomes" id="UP000277294"/>
    </source>
</evidence>
<keyword evidence="4" id="KW-1185">Reference proteome</keyword>
<organism evidence="3 4">
    <name type="scientific">Pigmentiphaga humi</name>
    <dbReference type="NCBI Taxonomy" id="2478468"/>
    <lineage>
        <taxon>Bacteria</taxon>
        <taxon>Pseudomonadati</taxon>
        <taxon>Pseudomonadota</taxon>
        <taxon>Betaproteobacteria</taxon>
        <taxon>Burkholderiales</taxon>
        <taxon>Alcaligenaceae</taxon>
        <taxon>Pigmentiphaga</taxon>
    </lineage>
</organism>
<proteinExistence type="predicted"/>
<gene>
    <name evidence="3" type="ORF">PIGHUM_03937</name>
</gene>
<keyword evidence="2" id="KW-0732">Signal</keyword>
<evidence type="ECO:0000256" key="2">
    <source>
        <dbReference type="SAM" id="SignalP"/>
    </source>
</evidence>
<evidence type="ECO:0000256" key="1">
    <source>
        <dbReference type="SAM" id="MobiDB-lite"/>
    </source>
</evidence>
<dbReference type="Pfam" id="PF11737">
    <property type="entry name" value="DUF3300"/>
    <property type="match status" value="1"/>
</dbReference>
<dbReference type="AlphaFoldDB" id="A0A3P4B6D2"/>
<feature type="compositionally biased region" description="Gly residues" evidence="1">
    <location>
        <begin position="473"/>
        <end position="503"/>
    </location>
</feature>
<dbReference type="OrthoDB" id="197257at2"/>
<dbReference type="Proteomes" id="UP000277294">
    <property type="component" value="Unassembled WGS sequence"/>
</dbReference>
<feature type="region of interest" description="Disordered" evidence="1">
    <location>
        <begin position="316"/>
        <end position="509"/>
    </location>
</feature>
<reference evidence="3 4" key="1">
    <citation type="submission" date="2018-10" db="EMBL/GenBank/DDBJ databases">
        <authorList>
            <person name="Criscuolo A."/>
        </authorList>
    </citation>
    <scope>NUCLEOTIDE SEQUENCE [LARGE SCALE GENOMIC DNA]</scope>
    <source>
        <strain evidence="3">DnA1</strain>
    </source>
</reference>
<dbReference type="EMBL" id="UWPJ01000031">
    <property type="protein sequence ID" value="VCU71847.1"/>
    <property type="molecule type" value="Genomic_DNA"/>
</dbReference>
<evidence type="ECO:0008006" key="5">
    <source>
        <dbReference type="Google" id="ProtNLM"/>
    </source>
</evidence>
<dbReference type="RefSeq" id="WP_124081445.1">
    <property type="nucleotide sequence ID" value="NZ_UWPJ01000031.1"/>
</dbReference>
<dbReference type="PANTHER" id="PTHR40269:SF1">
    <property type="entry name" value="OUTER MEMBRANE PROTEIN"/>
    <property type="match status" value="1"/>
</dbReference>
<dbReference type="PANTHER" id="PTHR40269">
    <property type="entry name" value="OUTER MEMBRANE PROTEIN-RELATED"/>
    <property type="match status" value="1"/>
</dbReference>